<keyword evidence="2" id="KW-1185">Reference proteome</keyword>
<gene>
    <name evidence="1" type="ORF">PMAYCL1PPCAC_00492</name>
</gene>
<protein>
    <submittedName>
        <fullName evidence="1">Uncharacterized protein</fullName>
    </submittedName>
</protein>
<sequence>MIRRCALRKISWTIKWVMPSPQWIKFFPVSRSRVEFARSLVSILSADAMLGRFMMETLENQIGTAKACCFQCKLIFANAAEYFTHLLTFFHL</sequence>
<proteinExistence type="predicted"/>
<evidence type="ECO:0000313" key="1">
    <source>
        <dbReference type="EMBL" id="GMR30297.1"/>
    </source>
</evidence>
<accession>A0AAN4Z2Q8</accession>
<evidence type="ECO:0000313" key="2">
    <source>
        <dbReference type="Proteomes" id="UP001328107"/>
    </source>
</evidence>
<comment type="caution">
    <text evidence="1">The sequence shown here is derived from an EMBL/GenBank/DDBJ whole genome shotgun (WGS) entry which is preliminary data.</text>
</comment>
<dbReference type="EMBL" id="BTRK01000001">
    <property type="protein sequence ID" value="GMR30297.1"/>
    <property type="molecule type" value="Genomic_DNA"/>
</dbReference>
<feature type="non-terminal residue" evidence="1">
    <location>
        <position position="92"/>
    </location>
</feature>
<name>A0AAN4Z2Q8_9BILA</name>
<organism evidence="1 2">
    <name type="scientific">Pristionchus mayeri</name>
    <dbReference type="NCBI Taxonomy" id="1317129"/>
    <lineage>
        <taxon>Eukaryota</taxon>
        <taxon>Metazoa</taxon>
        <taxon>Ecdysozoa</taxon>
        <taxon>Nematoda</taxon>
        <taxon>Chromadorea</taxon>
        <taxon>Rhabditida</taxon>
        <taxon>Rhabditina</taxon>
        <taxon>Diplogasteromorpha</taxon>
        <taxon>Diplogasteroidea</taxon>
        <taxon>Neodiplogasteridae</taxon>
        <taxon>Pristionchus</taxon>
    </lineage>
</organism>
<reference evidence="2" key="1">
    <citation type="submission" date="2022-10" db="EMBL/GenBank/DDBJ databases">
        <title>Genome assembly of Pristionchus species.</title>
        <authorList>
            <person name="Yoshida K."/>
            <person name="Sommer R.J."/>
        </authorList>
    </citation>
    <scope>NUCLEOTIDE SEQUENCE [LARGE SCALE GENOMIC DNA]</scope>
    <source>
        <strain evidence="2">RS5460</strain>
    </source>
</reference>
<dbReference type="Proteomes" id="UP001328107">
    <property type="component" value="Unassembled WGS sequence"/>
</dbReference>
<dbReference type="AlphaFoldDB" id="A0AAN4Z2Q8"/>